<gene>
    <name evidence="1" type="ORF">OW255_01580</name>
</gene>
<protein>
    <recommendedName>
        <fullName evidence="3">Late control gene D protein (GPD)</fullName>
    </recommendedName>
</protein>
<accession>A0ABY7AFJ7</accession>
<dbReference type="RefSeq" id="WP_024837657.1">
    <property type="nucleotide sequence ID" value="NZ_CP113524.1"/>
</dbReference>
<dbReference type="EMBL" id="CP113524">
    <property type="protein sequence ID" value="WAJ24238.1"/>
    <property type="molecule type" value="Genomic_DNA"/>
</dbReference>
<proteinExistence type="predicted"/>
<name>A0ABY7AFJ7_9FIRM</name>
<evidence type="ECO:0000313" key="1">
    <source>
        <dbReference type="EMBL" id="WAJ24238.1"/>
    </source>
</evidence>
<evidence type="ECO:0000313" key="2">
    <source>
        <dbReference type="Proteomes" id="UP001163115"/>
    </source>
</evidence>
<keyword evidence="2" id="KW-1185">Reference proteome</keyword>
<organism evidence="1 2">
    <name type="scientific">Lacrimispora xylanolytica</name>
    <dbReference type="NCBI Taxonomy" id="29375"/>
    <lineage>
        <taxon>Bacteria</taxon>
        <taxon>Bacillati</taxon>
        <taxon>Bacillota</taxon>
        <taxon>Clostridia</taxon>
        <taxon>Lachnospirales</taxon>
        <taxon>Lachnospiraceae</taxon>
        <taxon>Lacrimispora</taxon>
    </lineage>
</organism>
<dbReference type="Proteomes" id="UP001163115">
    <property type="component" value="Chromosome"/>
</dbReference>
<sequence>MKTIIHDTLSLEMPVALKGISLLEINQRINSHSIARIEGTIRDEDIEAFRNISWNDNFSITYENGQADILVFSGIPVDIKVKYDGQAYVSMTLSTRSILMDYEKKTRSFQRKEKTYKALFRDMVREHGGDILDYASNQSILDIPLIQYEETDWEFLLRATSYLGAPIYPGTAGEKLQILIGFGGQKDTYSGGSNRVLKKRIAEYIEFRNGISSLMEHDFLSIAIDGEWDMRLGSSITYEGKEFLVTEIYDNYHGGLWKRKCILKLSKGIKRNKLYQEKMRGASLAGTLKAVEADRVRIKLDVDKNAQGEKLHWYPWHKNDWFCMPEVGSKVRLSIPGTDETKAYAADIYRTDGKKNSKTRKSDNKCFVTKRGKGFEVTPKSLTFRASGKKISIQMSDRQGIKVKSSKGIKIQAGETFLCEGDSINISSKERIALITDRNCIVIDDLLQIKG</sequence>
<evidence type="ECO:0008006" key="3">
    <source>
        <dbReference type="Google" id="ProtNLM"/>
    </source>
</evidence>
<dbReference type="SUPFAM" id="SSF69279">
    <property type="entry name" value="Phage tail proteins"/>
    <property type="match status" value="1"/>
</dbReference>
<reference evidence="1" key="1">
    <citation type="submission" date="2022-11" db="EMBL/GenBank/DDBJ databases">
        <title>Lacrimispora xylanolytica sy1, complete genome.</title>
        <authorList>
            <person name="Choi S."/>
        </authorList>
    </citation>
    <scope>NUCLEOTIDE SEQUENCE</scope>
    <source>
        <strain evidence="1">Sy1</strain>
    </source>
</reference>